<keyword evidence="2" id="KW-1185">Reference proteome</keyword>
<name>R7S0U3_STEHR</name>
<organism evidence="1 2">
    <name type="scientific">Stereum hirsutum (strain FP-91666)</name>
    <name type="common">White-rot fungus</name>
    <dbReference type="NCBI Taxonomy" id="721885"/>
    <lineage>
        <taxon>Eukaryota</taxon>
        <taxon>Fungi</taxon>
        <taxon>Dikarya</taxon>
        <taxon>Basidiomycota</taxon>
        <taxon>Agaricomycotina</taxon>
        <taxon>Agaricomycetes</taxon>
        <taxon>Russulales</taxon>
        <taxon>Stereaceae</taxon>
        <taxon>Stereum</taxon>
    </lineage>
</organism>
<feature type="non-terminal residue" evidence="1">
    <location>
        <position position="144"/>
    </location>
</feature>
<dbReference type="Proteomes" id="UP000053927">
    <property type="component" value="Unassembled WGS sequence"/>
</dbReference>
<dbReference type="KEGG" id="shs:STEHIDRAFT_68460"/>
<dbReference type="RefSeq" id="XP_007310651.1">
    <property type="nucleotide sequence ID" value="XM_007310589.1"/>
</dbReference>
<evidence type="ECO:0000313" key="1">
    <source>
        <dbReference type="EMBL" id="EIM80172.1"/>
    </source>
</evidence>
<dbReference type="EMBL" id="JH687399">
    <property type="protein sequence ID" value="EIM80172.1"/>
    <property type="molecule type" value="Genomic_DNA"/>
</dbReference>
<gene>
    <name evidence="1" type="ORF">STEHIDRAFT_68460</name>
</gene>
<proteinExistence type="predicted"/>
<reference evidence="2" key="1">
    <citation type="journal article" date="2012" name="Science">
        <title>The Paleozoic origin of enzymatic lignin decomposition reconstructed from 31 fungal genomes.</title>
        <authorList>
            <person name="Floudas D."/>
            <person name="Binder M."/>
            <person name="Riley R."/>
            <person name="Barry K."/>
            <person name="Blanchette R.A."/>
            <person name="Henrissat B."/>
            <person name="Martinez A.T."/>
            <person name="Otillar R."/>
            <person name="Spatafora J.W."/>
            <person name="Yadav J.S."/>
            <person name="Aerts A."/>
            <person name="Benoit I."/>
            <person name="Boyd A."/>
            <person name="Carlson A."/>
            <person name="Copeland A."/>
            <person name="Coutinho P.M."/>
            <person name="de Vries R.P."/>
            <person name="Ferreira P."/>
            <person name="Findley K."/>
            <person name="Foster B."/>
            <person name="Gaskell J."/>
            <person name="Glotzer D."/>
            <person name="Gorecki P."/>
            <person name="Heitman J."/>
            <person name="Hesse C."/>
            <person name="Hori C."/>
            <person name="Igarashi K."/>
            <person name="Jurgens J.A."/>
            <person name="Kallen N."/>
            <person name="Kersten P."/>
            <person name="Kohler A."/>
            <person name="Kuees U."/>
            <person name="Kumar T.K.A."/>
            <person name="Kuo A."/>
            <person name="LaButti K."/>
            <person name="Larrondo L.F."/>
            <person name="Lindquist E."/>
            <person name="Ling A."/>
            <person name="Lombard V."/>
            <person name="Lucas S."/>
            <person name="Lundell T."/>
            <person name="Martin R."/>
            <person name="McLaughlin D.J."/>
            <person name="Morgenstern I."/>
            <person name="Morin E."/>
            <person name="Murat C."/>
            <person name="Nagy L.G."/>
            <person name="Nolan M."/>
            <person name="Ohm R.A."/>
            <person name="Patyshakuliyeva A."/>
            <person name="Rokas A."/>
            <person name="Ruiz-Duenas F.J."/>
            <person name="Sabat G."/>
            <person name="Salamov A."/>
            <person name="Samejima M."/>
            <person name="Schmutz J."/>
            <person name="Slot J.C."/>
            <person name="St John F."/>
            <person name="Stenlid J."/>
            <person name="Sun H."/>
            <person name="Sun S."/>
            <person name="Syed K."/>
            <person name="Tsang A."/>
            <person name="Wiebenga A."/>
            <person name="Young D."/>
            <person name="Pisabarro A."/>
            <person name="Eastwood D.C."/>
            <person name="Martin F."/>
            <person name="Cullen D."/>
            <person name="Grigoriev I.V."/>
            <person name="Hibbett D.S."/>
        </authorList>
    </citation>
    <scope>NUCLEOTIDE SEQUENCE [LARGE SCALE GENOMIC DNA]</scope>
    <source>
        <strain evidence="2">FP-91666</strain>
    </source>
</reference>
<accession>R7S0U3</accession>
<evidence type="ECO:0000313" key="2">
    <source>
        <dbReference type="Proteomes" id="UP000053927"/>
    </source>
</evidence>
<protein>
    <submittedName>
        <fullName evidence="1">Uncharacterized protein</fullName>
    </submittedName>
</protein>
<dbReference type="eggNOG" id="ENOG502S8MM">
    <property type="taxonomic scope" value="Eukaryota"/>
</dbReference>
<sequence>MNGYTRSFTELHPDTQEILLRRLHPWINSYNDVVIFLQRCNMDIKYIGSGVAAKAFAFYVTDYITKPGLPLYLALQALSWAVKQNDAKFIHRPDAPELEIKRSLLTKIVNSMMGRQELSHQQVMSYLVGAGDCYKSHDFRVLYW</sequence>
<dbReference type="GeneID" id="18806435"/>
<dbReference type="AlphaFoldDB" id="R7S0U3"/>
<dbReference type="OMA" id="IMAWKEL"/>
<dbReference type="OrthoDB" id="3267861at2759"/>